<dbReference type="OrthoDB" id="6094485at2759"/>
<dbReference type="Proteomes" id="UP000186922">
    <property type="component" value="Unassembled WGS sequence"/>
</dbReference>
<accession>A0A1D1VDE5</accession>
<name>A0A1D1VDE5_RAMVA</name>
<keyword evidence="2" id="KW-1185">Reference proteome</keyword>
<reference evidence="1 2" key="1">
    <citation type="journal article" date="2016" name="Nat. Commun.">
        <title>Extremotolerant tardigrade genome and improved radiotolerance of human cultured cells by tardigrade-unique protein.</title>
        <authorList>
            <person name="Hashimoto T."/>
            <person name="Horikawa D.D."/>
            <person name="Saito Y."/>
            <person name="Kuwahara H."/>
            <person name="Kozuka-Hata H."/>
            <person name="Shin-I T."/>
            <person name="Minakuchi Y."/>
            <person name="Ohishi K."/>
            <person name="Motoyama A."/>
            <person name="Aizu T."/>
            <person name="Enomoto A."/>
            <person name="Kondo K."/>
            <person name="Tanaka S."/>
            <person name="Hara Y."/>
            <person name="Koshikawa S."/>
            <person name="Sagara H."/>
            <person name="Miura T."/>
            <person name="Yokobori S."/>
            <person name="Miyagawa K."/>
            <person name="Suzuki Y."/>
            <person name="Kubo T."/>
            <person name="Oyama M."/>
            <person name="Kohara Y."/>
            <person name="Fujiyama A."/>
            <person name="Arakawa K."/>
            <person name="Katayama T."/>
            <person name="Toyoda A."/>
            <person name="Kunieda T."/>
        </authorList>
    </citation>
    <scope>NUCLEOTIDE SEQUENCE [LARGE SCALE GENOMIC DNA]</scope>
    <source>
        <strain evidence="1 2">YOKOZUNA-1</strain>
    </source>
</reference>
<evidence type="ECO:0000313" key="2">
    <source>
        <dbReference type="Proteomes" id="UP000186922"/>
    </source>
</evidence>
<organism evidence="1 2">
    <name type="scientific">Ramazzottius varieornatus</name>
    <name type="common">Water bear</name>
    <name type="synonym">Tardigrade</name>
    <dbReference type="NCBI Taxonomy" id="947166"/>
    <lineage>
        <taxon>Eukaryota</taxon>
        <taxon>Metazoa</taxon>
        <taxon>Ecdysozoa</taxon>
        <taxon>Tardigrada</taxon>
        <taxon>Eutardigrada</taxon>
        <taxon>Parachela</taxon>
        <taxon>Hypsibioidea</taxon>
        <taxon>Ramazzottiidae</taxon>
        <taxon>Ramazzottius</taxon>
    </lineage>
</organism>
<comment type="caution">
    <text evidence="1">The sequence shown here is derived from an EMBL/GenBank/DDBJ whole genome shotgun (WGS) entry which is preliminary data.</text>
</comment>
<dbReference type="AlphaFoldDB" id="A0A1D1VDE5"/>
<gene>
    <name evidence="1" type="primary">RvY_08264-1</name>
    <name evidence="1" type="synonym">RvY_08264.1</name>
    <name evidence="1" type="ORF">RvY_08264</name>
</gene>
<protein>
    <submittedName>
        <fullName evidence="1">Uncharacterized protein</fullName>
    </submittedName>
</protein>
<sequence>MDSQQDTFLITLNDNAQWKDDDQVDVEDGSGIISENSPDEAVWQNMKQITSENTLRSDELEATDTNDNQQVQLKYHLFDPARKNFIHYLADETETIGLDAKKSHGPNAVISMVNYY</sequence>
<dbReference type="EMBL" id="BDGG01000003">
    <property type="protein sequence ID" value="GAU96893.1"/>
    <property type="molecule type" value="Genomic_DNA"/>
</dbReference>
<evidence type="ECO:0000313" key="1">
    <source>
        <dbReference type="EMBL" id="GAU96893.1"/>
    </source>
</evidence>
<proteinExistence type="predicted"/>